<gene>
    <name evidence="1" type="ORF">BACSTE_01803</name>
</gene>
<evidence type="ECO:0000313" key="2">
    <source>
        <dbReference type="Proteomes" id="UP000004713"/>
    </source>
</evidence>
<reference evidence="1 2" key="1">
    <citation type="submission" date="2007-11" db="EMBL/GenBank/DDBJ databases">
        <title>Draft genome sequence of Bacteroides stercoris(ATCC 43183).</title>
        <authorList>
            <person name="Sudarsanam P."/>
            <person name="Ley R."/>
            <person name="Guruge J."/>
            <person name="Turnbaugh P.J."/>
            <person name="Mahowald M."/>
            <person name="Liep D."/>
            <person name="Gordon J."/>
        </authorList>
    </citation>
    <scope>NUCLEOTIDE SEQUENCE [LARGE SCALE GENOMIC DNA]</scope>
    <source>
        <strain evidence="1 2">ATCC 43183</strain>
    </source>
</reference>
<dbReference type="AlphaFoldDB" id="B0NR03"/>
<protein>
    <submittedName>
        <fullName evidence="1">Uncharacterized protein</fullName>
    </submittedName>
</protein>
<accession>B0NR03</accession>
<reference evidence="1 2" key="2">
    <citation type="submission" date="2007-11" db="EMBL/GenBank/DDBJ databases">
        <authorList>
            <person name="Fulton L."/>
            <person name="Clifton S."/>
            <person name="Fulton B."/>
            <person name="Xu J."/>
            <person name="Minx P."/>
            <person name="Pepin K.H."/>
            <person name="Johnson M."/>
            <person name="Thiruvilangam P."/>
            <person name="Bhonagiri V."/>
            <person name="Nash W.E."/>
            <person name="Mardis E.R."/>
            <person name="Wilson R.K."/>
        </authorList>
    </citation>
    <scope>NUCLEOTIDE SEQUENCE [LARGE SCALE GENOMIC DNA]</scope>
    <source>
        <strain evidence="1 2">ATCC 43183</strain>
    </source>
</reference>
<organism evidence="1 2">
    <name type="scientific">Bacteroides stercoris ATCC 43183</name>
    <dbReference type="NCBI Taxonomy" id="449673"/>
    <lineage>
        <taxon>Bacteria</taxon>
        <taxon>Pseudomonadati</taxon>
        <taxon>Bacteroidota</taxon>
        <taxon>Bacteroidia</taxon>
        <taxon>Bacteroidales</taxon>
        <taxon>Bacteroidaceae</taxon>
        <taxon>Bacteroides</taxon>
    </lineage>
</organism>
<proteinExistence type="predicted"/>
<name>B0NR03_BACSE</name>
<sequence length="45" mass="5178">MLESGKPDTMSGFRTFIITKFKRILIGRMVLLQTEQLASNDMPVY</sequence>
<evidence type="ECO:0000313" key="1">
    <source>
        <dbReference type="EMBL" id="EDS15302.1"/>
    </source>
</evidence>
<dbReference type="Proteomes" id="UP000004713">
    <property type="component" value="Unassembled WGS sequence"/>
</dbReference>
<dbReference type="HOGENOM" id="CLU_3196344_0_0_10"/>
<comment type="caution">
    <text evidence="1">The sequence shown here is derived from an EMBL/GenBank/DDBJ whole genome shotgun (WGS) entry which is preliminary data.</text>
</comment>
<dbReference type="EMBL" id="ABFZ02000019">
    <property type="protein sequence ID" value="EDS15302.1"/>
    <property type="molecule type" value="Genomic_DNA"/>
</dbReference>